<feature type="repeat" description="RCC1" evidence="2">
    <location>
        <begin position="950"/>
        <end position="1033"/>
    </location>
</feature>
<feature type="repeat" description="RCC1" evidence="2">
    <location>
        <begin position="837"/>
        <end position="886"/>
    </location>
</feature>
<comment type="caution">
    <text evidence="4">The sequence shown here is derived from an EMBL/GenBank/DDBJ whole genome shotgun (WGS) entry which is preliminary data.</text>
</comment>
<dbReference type="InterPro" id="IPR051709">
    <property type="entry name" value="Ub-ligase/GTPase-reg"/>
</dbReference>
<feature type="repeat" description="RCC1" evidence="2">
    <location>
        <begin position="887"/>
        <end position="949"/>
    </location>
</feature>
<dbReference type="PROSITE" id="PS00626">
    <property type="entry name" value="RCC1_2"/>
    <property type="match status" value="3"/>
</dbReference>
<feature type="region of interest" description="Disordered" evidence="3">
    <location>
        <begin position="972"/>
        <end position="1012"/>
    </location>
</feature>
<feature type="repeat" description="RCC1" evidence="2">
    <location>
        <begin position="725"/>
        <end position="784"/>
    </location>
</feature>
<name>A0ABQ7Q3E1_PLUXY</name>
<dbReference type="Proteomes" id="UP000823941">
    <property type="component" value="Chromosome 22"/>
</dbReference>
<dbReference type="PRINTS" id="PR00633">
    <property type="entry name" value="RCCNDNSATION"/>
</dbReference>
<keyword evidence="1" id="KW-0677">Repeat</keyword>
<dbReference type="PROSITE" id="PS50012">
    <property type="entry name" value="RCC1_3"/>
    <property type="match status" value="5"/>
</dbReference>
<dbReference type="SUPFAM" id="SSF50985">
    <property type="entry name" value="RCC1/BLIP-II"/>
    <property type="match status" value="1"/>
</dbReference>
<dbReference type="PANTHER" id="PTHR45622:SF70">
    <property type="entry name" value="SECRETION-REGULATING GUANINE NUCLEOTIDE EXCHANGE FACTOR"/>
    <property type="match status" value="1"/>
</dbReference>
<dbReference type="EMBL" id="JAHIBW010000022">
    <property type="protein sequence ID" value="KAG7299743.1"/>
    <property type="molecule type" value="Genomic_DNA"/>
</dbReference>
<protein>
    <submittedName>
        <fullName evidence="4">Uncharacterized protein</fullName>
    </submittedName>
</protein>
<feature type="compositionally biased region" description="Basic and acidic residues" evidence="3">
    <location>
        <begin position="972"/>
        <end position="991"/>
    </location>
</feature>
<dbReference type="InterPro" id="IPR009091">
    <property type="entry name" value="RCC1/BLIP-II"/>
</dbReference>
<dbReference type="SUPFAM" id="SSF50978">
    <property type="entry name" value="WD40 repeat-like"/>
    <property type="match status" value="1"/>
</dbReference>
<proteinExistence type="predicted"/>
<dbReference type="InterPro" id="IPR036322">
    <property type="entry name" value="WD40_repeat_dom_sf"/>
</dbReference>
<evidence type="ECO:0000256" key="3">
    <source>
        <dbReference type="SAM" id="MobiDB-lite"/>
    </source>
</evidence>
<evidence type="ECO:0000256" key="2">
    <source>
        <dbReference type="PROSITE-ProRule" id="PRU00235"/>
    </source>
</evidence>
<dbReference type="Pfam" id="PF00415">
    <property type="entry name" value="RCC1"/>
    <property type="match status" value="2"/>
</dbReference>
<feature type="repeat" description="RCC1" evidence="2">
    <location>
        <begin position="785"/>
        <end position="836"/>
    </location>
</feature>
<evidence type="ECO:0000313" key="4">
    <source>
        <dbReference type="EMBL" id="KAG7299743.1"/>
    </source>
</evidence>
<gene>
    <name evidence="4" type="ORF">JYU34_016746</name>
</gene>
<dbReference type="PANTHER" id="PTHR45622">
    <property type="entry name" value="UBIQUITIN-PROTEIN LIGASE E3A-RELATED"/>
    <property type="match status" value="1"/>
</dbReference>
<sequence length="1352" mass="149893">MSSNPRSDTLDFSSLFKLDALAHLDVTAYSFYEVGLKKFLVLSSEKKLIFIYIDPQSEQSDLSFDWDNQPIHCICFEPSGTWALCVTEGETYLLPFLPLFWPGNTFDQKWSHTERTVLSIPNLCKPTTVVWWLTKESDNILIIGSKIGIITFYSLETQSVVGESKVSDEIKDLQICFDDSLDLLTLLITGIKLQQWKLVLEHRSFGYNWLHQQTKADFSRRDGFMSYIKQLSKDKITLFTQGSSKDNKQSVEYVLKPTEYLPNFRKGSNNWALTSQYVNGRHFLTALETNEGTLILESPEQDVPSRTLRPIIPKDAGYEQGLWSPRVIYLAKKSVIEVHSSSFSVIQGDGLLGIREQTLLWSAELPGHIMHIYTVWPRQQPAAGGGWREPTFMCDLQLPRLALHQCLVVTTEGAYKLTTLSDPSEWLVSMIMRGGAGAEQSAAALGAPVPLLLAAAADMLLARGKPQPAQYLYQLSKCNRDGWAARLGVFGRLQELANYKQCAGAECALGNAAVTIKLLASLLKTANNVEEKFDTTVKLTELTSVELEELCSVAAAIGLWDLVPTFSVHRGNPSVLLKAMESRSKLCRGAFNCLLRQRSVVPLLLEEDGQWLLEFITENCKSFDLKILKTPRMQELISTFMHVACAAASHMPTTELNAEVSEHTETWTNQFQPRRALSCGLAHWAVVDDGSAKIMLADTPIDTDLIGRVISVACGRHHTLVLTENGIYSAGDNSYGQLGVGSAWAGGVGDTASAHGALRAVPGAWRRVAAAAAGHYHSAAVDQGGLLYTWGWGVHGQLGLGTIDDEWTPQLVTRLQGRKVLQVGCGACHTAVLVMNGSVFGFGASVFGQLGLGRRDKSCVPLPVTLPDGVASIAVGYFHNLALTSKGQLYVWGGSPQNIRAANARRSPPADSSPCDPHLLPRLVDTSNVQGTIVQMSAGWHHSCIINNAGTLYSWGLNFDGQLGMGDRKLVHDPTEVRMAKDTPVDSEPSKNRSSPSNNKAESAKTPDADIGDKQTKALVSCGGDFTIYIDDEGRVFAAGNSHIEIKKEPSKLQDRVIMMKTTKRVIKIPASRSNNKFLCFSPIDRVDIMFPFNLDNMHRAPIKPLQNPLTSLADFKRNSWPDEIIHALQPWIKEESLTNNYNMAAKLAYINKKYSDCLKYLLDNLIKAPQANDLYLAHTQLDVDSKEESMKRDERKIAVTNVMSKRIKEISLAILNEQEFPVITPATYKQLPCCCDEVKCLPMKPVDTPTDNNDADKDVSIEAAEIIDKCMNLFPVDSVLWEFCFRYAKNFYLENNLSITELESVLQKCMKRNVSAMAAAIMYSDDCAQYDKILSPKFFLNMSSEIMDTWG</sequence>
<keyword evidence="5" id="KW-1185">Reference proteome</keyword>
<reference evidence="4 5" key="1">
    <citation type="submission" date="2021-06" db="EMBL/GenBank/DDBJ databases">
        <title>A haploid diamondback moth (Plutella xylostella L.) genome assembly resolves 31 chromosomes and identifies a diamide resistance mutation.</title>
        <authorList>
            <person name="Ward C.M."/>
            <person name="Perry K.D."/>
            <person name="Baker G."/>
            <person name="Powis K."/>
            <person name="Heckel D.G."/>
            <person name="Baxter S.W."/>
        </authorList>
    </citation>
    <scope>NUCLEOTIDE SEQUENCE [LARGE SCALE GENOMIC DNA]</scope>
    <source>
        <strain evidence="4 5">LV</strain>
        <tissue evidence="4">Single pupa</tissue>
    </source>
</reference>
<dbReference type="InterPro" id="IPR000408">
    <property type="entry name" value="Reg_chr_condens"/>
</dbReference>
<feature type="compositionally biased region" description="Basic and acidic residues" evidence="3">
    <location>
        <begin position="1002"/>
        <end position="1012"/>
    </location>
</feature>
<dbReference type="Gene3D" id="2.130.10.30">
    <property type="entry name" value="Regulator of chromosome condensation 1/beta-lactamase-inhibitor protein II"/>
    <property type="match status" value="2"/>
</dbReference>
<accession>A0ABQ7Q3E1</accession>
<evidence type="ECO:0000313" key="5">
    <source>
        <dbReference type="Proteomes" id="UP000823941"/>
    </source>
</evidence>
<dbReference type="Pfam" id="PF13540">
    <property type="entry name" value="RCC1_2"/>
    <property type="match status" value="2"/>
</dbReference>
<evidence type="ECO:0000256" key="1">
    <source>
        <dbReference type="ARBA" id="ARBA00022737"/>
    </source>
</evidence>
<organism evidence="4 5">
    <name type="scientific">Plutella xylostella</name>
    <name type="common">Diamondback moth</name>
    <name type="synonym">Plutella maculipennis</name>
    <dbReference type="NCBI Taxonomy" id="51655"/>
    <lineage>
        <taxon>Eukaryota</taxon>
        <taxon>Metazoa</taxon>
        <taxon>Ecdysozoa</taxon>
        <taxon>Arthropoda</taxon>
        <taxon>Hexapoda</taxon>
        <taxon>Insecta</taxon>
        <taxon>Pterygota</taxon>
        <taxon>Neoptera</taxon>
        <taxon>Endopterygota</taxon>
        <taxon>Lepidoptera</taxon>
        <taxon>Glossata</taxon>
        <taxon>Ditrysia</taxon>
        <taxon>Yponomeutoidea</taxon>
        <taxon>Plutellidae</taxon>
        <taxon>Plutella</taxon>
    </lineage>
</organism>